<dbReference type="SUPFAM" id="SSF54427">
    <property type="entry name" value="NTF2-like"/>
    <property type="match status" value="1"/>
</dbReference>
<evidence type="ECO:0000313" key="3">
    <source>
        <dbReference type="Proteomes" id="UP000176101"/>
    </source>
</evidence>
<dbReference type="EMBL" id="LJGU01000113">
    <property type="protein sequence ID" value="OEV04702.1"/>
    <property type="molecule type" value="Genomic_DNA"/>
</dbReference>
<dbReference type="GO" id="GO:0016787">
    <property type="term" value="F:hydrolase activity"/>
    <property type="evidence" value="ECO:0007669"/>
    <property type="project" value="UniProtKB-KW"/>
</dbReference>
<sequence>MVTEALAEHVARWAELFSSGDAAGLDQLYEDGGVLVPVPGHPVTGPERSAANTYLLSHGVPMEARVRRCYAAGDIALLVVDWSLKGTGHDGTEIDMSGTATDVLRLGADGRWRYVIDNPAGVA</sequence>
<evidence type="ECO:0000313" key="2">
    <source>
        <dbReference type="EMBL" id="OEV04702.1"/>
    </source>
</evidence>
<keyword evidence="3" id="KW-1185">Reference proteome</keyword>
<dbReference type="AlphaFoldDB" id="A0A1E7KKZ5"/>
<dbReference type="Pfam" id="PF12680">
    <property type="entry name" value="SnoaL_2"/>
    <property type="match status" value="1"/>
</dbReference>
<gene>
    <name evidence="2" type="ORF">AN216_06580</name>
</gene>
<dbReference type="STRING" id="1075402.AN216_06580"/>
<proteinExistence type="predicted"/>
<dbReference type="Gene3D" id="3.10.450.50">
    <property type="match status" value="1"/>
</dbReference>
<dbReference type="CDD" id="cd00531">
    <property type="entry name" value="NTF2_like"/>
    <property type="match status" value="1"/>
</dbReference>
<dbReference type="InterPro" id="IPR037401">
    <property type="entry name" value="SnoaL-like"/>
</dbReference>
<keyword evidence="2" id="KW-0378">Hydrolase</keyword>
<dbReference type="PATRIC" id="fig|1075402.3.peg.4108"/>
<dbReference type="Proteomes" id="UP000176101">
    <property type="component" value="Unassembled WGS sequence"/>
</dbReference>
<comment type="caution">
    <text evidence="2">The sequence shown here is derived from an EMBL/GenBank/DDBJ whole genome shotgun (WGS) entry which is preliminary data.</text>
</comment>
<dbReference type="OrthoDB" id="7375616at2"/>
<evidence type="ECO:0000259" key="1">
    <source>
        <dbReference type="Pfam" id="PF12680"/>
    </source>
</evidence>
<feature type="domain" description="SnoaL-like" evidence="1">
    <location>
        <begin position="10"/>
        <end position="114"/>
    </location>
</feature>
<organism evidence="2 3">
    <name type="scientific">Streptomyces oceani</name>
    <dbReference type="NCBI Taxonomy" id="1075402"/>
    <lineage>
        <taxon>Bacteria</taxon>
        <taxon>Bacillati</taxon>
        <taxon>Actinomycetota</taxon>
        <taxon>Actinomycetes</taxon>
        <taxon>Kitasatosporales</taxon>
        <taxon>Streptomycetaceae</taxon>
        <taxon>Streptomyces</taxon>
    </lineage>
</organism>
<name>A0A1E7KKZ5_9ACTN</name>
<dbReference type="InterPro" id="IPR032710">
    <property type="entry name" value="NTF2-like_dom_sf"/>
</dbReference>
<protein>
    <submittedName>
        <fullName evidence="2">Hydrolase</fullName>
    </submittedName>
</protein>
<accession>A0A1E7KKZ5</accession>
<reference evidence="2 3" key="1">
    <citation type="journal article" date="2016" name="Front. Microbiol.">
        <title>Comparative Genomics Analysis of Streptomyces Species Reveals Their Adaptation to the Marine Environment and Their Diversity at the Genomic Level.</title>
        <authorList>
            <person name="Tian X."/>
            <person name="Zhang Z."/>
            <person name="Yang T."/>
            <person name="Chen M."/>
            <person name="Li J."/>
            <person name="Chen F."/>
            <person name="Yang J."/>
            <person name="Li W."/>
            <person name="Zhang B."/>
            <person name="Zhang Z."/>
            <person name="Wu J."/>
            <person name="Zhang C."/>
            <person name="Long L."/>
            <person name="Xiao J."/>
        </authorList>
    </citation>
    <scope>NUCLEOTIDE SEQUENCE [LARGE SCALE GENOMIC DNA]</scope>
    <source>
        <strain evidence="2 3">SCSIO 02100</strain>
    </source>
</reference>